<proteinExistence type="predicted"/>
<feature type="chain" id="PRO_5037759790" evidence="1">
    <location>
        <begin position="17"/>
        <end position="214"/>
    </location>
</feature>
<organism evidence="2 3">
    <name type="scientific">Acrobeloides nanus</name>
    <dbReference type="NCBI Taxonomy" id="290746"/>
    <lineage>
        <taxon>Eukaryota</taxon>
        <taxon>Metazoa</taxon>
        <taxon>Ecdysozoa</taxon>
        <taxon>Nematoda</taxon>
        <taxon>Chromadorea</taxon>
        <taxon>Rhabditida</taxon>
        <taxon>Tylenchina</taxon>
        <taxon>Cephalobomorpha</taxon>
        <taxon>Cephaloboidea</taxon>
        <taxon>Cephalobidae</taxon>
        <taxon>Acrobeloides</taxon>
    </lineage>
</organism>
<evidence type="ECO:0000313" key="2">
    <source>
        <dbReference type="Proteomes" id="UP000887540"/>
    </source>
</evidence>
<name>A0A914D428_9BILA</name>
<dbReference type="WBParaSite" id="ACRNAN_scaffold18558.g24050.t1">
    <property type="protein sequence ID" value="ACRNAN_scaffold18558.g24050.t1"/>
    <property type="gene ID" value="ACRNAN_scaffold18558.g24050"/>
</dbReference>
<reference evidence="3" key="1">
    <citation type="submission" date="2022-11" db="UniProtKB">
        <authorList>
            <consortium name="WormBaseParasite"/>
        </authorList>
    </citation>
    <scope>IDENTIFICATION</scope>
</reference>
<keyword evidence="1" id="KW-0732">Signal</keyword>
<keyword evidence="2" id="KW-1185">Reference proteome</keyword>
<feature type="signal peptide" evidence="1">
    <location>
        <begin position="1"/>
        <end position="16"/>
    </location>
</feature>
<dbReference type="PANTHER" id="PTHR34401:SF3">
    <property type="entry name" value="DB DOMAIN-CONTAINING PROTEIN"/>
    <property type="match status" value="1"/>
</dbReference>
<evidence type="ECO:0000256" key="1">
    <source>
        <dbReference type="SAM" id="SignalP"/>
    </source>
</evidence>
<dbReference type="PANTHER" id="PTHR34401">
    <property type="entry name" value="PROTEIN CBG12388-RELATED"/>
    <property type="match status" value="1"/>
</dbReference>
<evidence type="ECO:0000313" key="3">
    <source>
        <dbReference type="WBParaSite" id="ACRNAN_scaffold18558.g24050.t1"/>
    </source>
</evidence>
<sequence>MMFLLIFSAFFLTVNADTIRQCTCSELDSCKANVVNEIQGCFDYCKTQLNFTLDISLKNLDLNGVKQCLGQGDNNTYNCFEAINHLLCTSQNNVTINKSDTLEGANSNIKLNFIKQRILVRAEAYSNGVAYGQGLLSIINELFSGTGSQMISCVRDCMSGSNGLNCVKNLGCGVLNPDSNYFLASTATCKNDLKNIKMNLCQCIKAAGNNFLNC</sequence>
<protein>
    <submittedName>
        <fullName evidence="3">Uncharacterized protein</fullName>
    </submittedName>
</protein>
<accession>A0A914D428</accession>
<dbReference type="AlphaFoldDB" id="A0A914D428"/>
<dbReference type="Proteomes" id="UP000887540">
    <property type="component" value="Unplaced"/>
</dbReference>